<dbReference type="Pfam" id="PF16537">
    <property type="entry name" value="T2SSB"/>
    <property type="match status" value="1"/>
</dbReference>
<comment type="caution">
    <text evidence="2">The sequence shown here is derived from an EMBL/GenBank/DDBJ whole genome shotgun (WGS) entry which is preliminary data.</text>
</comment>
<organism evidence="2 3">
    <name type="scientific">Aliivibrio sifiae</name>
    <dbReference type="NCBI Taxonomy" id="566293"/>
    <lineage>
        <taxon>Bacteria</taxon>
        <taxon>Pseudomonadati</taxon>
        <taxon>Pseudomonadota</taxon>
        <taxon>Gammaproteobacteria</taxon>
        <taxon>Vibrionales</taxon>
        <taxon>Vibrionaceae</taxon>
        <taxon>Aliivibrio</taxon>
    </lineage>
</organism>
<name>A0A2S7XA54_9GAMM</name>
<protein>
    <submittedName>
        <fullName evidence="2">General secretion pathway protein GspB</fullName>
    </submittedName>
</protein>
<gene>
    <name evidence="2" type="ORF">BTO22_00935</name>
</gene>
<dbReference type="Proteomes" id="UP000239263">
    <property type="component" value="Unassembled WGS sequence"/>
</dbReference>
<sequence length="228" mass="25508">MSSFRIPLGVLGSIVVLPPLMISSYLSLPYYKASQQEIEPYKPTYTVLSLPVLETVKLPLRATALSLSRLKEPTKKVNSIEEFRGKSDSKDNVENIAVEQNQEPLDIDNLDLSGLSPELAARFESILNEPSEVEERNESDSAKYGDSSYVELDKKGAQFSGRLPPLNFQTHNYTSKASRRWVKVNGREVNLGGHISNGITLLEINPRNVVIDFEGQKIEIPALYEWKG</sequence>
<dbReference type="AlphaFoldDB" id="A0A2S7XA54"/>
<accession>A0A2S7XA54</accession>
<evidence type="ECO:0000259" key="1">
    <source>
        <dbReference type="Pfam" id="PF16537"/>
    </source>
</evidence>
<dbReference type="OrthoDB" id="5432325at2"/>
<dbReference type="RefSeq" id="WP_105053918.1">
    <property type="nucleotide sequence ID" value="NZ_CAWNRT010000001.1"/>
</dbReference>
<dbReference type="GO" id="GO:0015627">
    <property type="term" value="C:type II protein secretion system complex"/>
    <property type="evidence" value="ECO:0007669"/>
    <property type="project" value="InterPro"/>
</dbReference>
<evidence type="ECO:0000313" key="3">
    <source>
        <dbReference type="Proteomes" id="UP000239263"/>
    </source>
</evidence>
<reference evidence="2 3" key="1">
    <citation type="submission" date="2016-12" db="EMBL/GenBank/DDBJ databases">
        <title>Diversity of luminous bacteria.</title>
        <authorList>
            <person name="Yoshizawa S."/>
            <person name="Kogure K."/>
        </authorList>
    </citation>
    <scope>NUCLEOTIDE SEQUENCE [LARGE SCALE GENOMIC DNA]</scope>
    <source>
        <strain evidence="2 3">ATCC 33715</strain>
    </source>
</reference>
<dbReference type="EMBL" id="MSCO01000001">
    <property type="protein sequence ID" value="PQJ88234.1"/>
    <property type="molecule type" value="Genomic_DNA"/>
</dbReference>
<evidence type="ECO:0000313" key="2">
    <source>
        <dbReference type="EMBL" id="PQJ88234.1"/>
    </source>
</evidence>
<dbReference type="InterPro" id="IPR032389">
    <property type="entry name" value="GspB_C"/>
</dbReference>
<proteinExistence type="predicted"/>
<feature type="domain" description="Type II secretion system protein GspB C-terminal" evidence="1">
    <location>
        <begin position="163"/>
        <end position="222"/>
    </location>
</feature>